<evidence type="ECO:0000313" key="3">
    <source>
        <dbReference type="Proteomes" id="UP001318401"/>
    </source>
</evidence>
<proteinExistence type="predicted"/>
<keyword evidence="3" id="KW-1185">Reference proteome</keyword>
<reference evidence="2 3" key="1">
    <citation type="submission" date="2018-04" db="EMBL/GenBank/DDBJ databases">
        <authorList>
            <person name="Li G."/>
            <person name="Du W."/>
            <person name="Bai Y."/>
        </authorList>
    </citation>
    <scope>NUCLEOTIDE SEQUENCE [LARGE SCALE GENOMIC DNA]</scope>
    <source>
        <strain evidence="2 3">YYYZ-3</strain>
    </source>
</reference>
<gene>
    <name evidence="2" type="ORF">DDR56_11780</name>
</gene>
<evidence type="ECO:0000256" key="1">
    <source>
        <dbReference type="SAM" id="MobiDB-lite"/>
    </source>
</evidence>
<sequence length="160" mass="18523">MLMTDSRPRVSNDTSYSEALFRSHQILPGMAHKKLRITECGKGMNANVRAGLHEQHLHSGITQPDRYRGLDRERLQYRKAVYESAKHQRPQYWLSLTQTGRQSTQYRSKWEKCTKSSLINRLLKCSLDFPQFSRHASITPQEEQNDAGNDHGEENSAVQH</sequence>
<comment type="caution">
    <text evidence="2">The sequence shown here is derived from an EMBL/GenBank/DDBJ whole genome shotgun (WGS) entry which is preliminary data.</text>
</comment>
<name>A0ABX2BDX7_9GAMM</name>
<accession>A0ABX2BDX7</accession>
<organism evidence="2 3">
    <name type="scientific">Vreelandella venusta</name>
    <dbReference type="NCBI Taxonomy" id="44935"/>
    <lineage>
        <taxon>Bacteria</taxon>
        <taxon>Pseudomonadati</taxon>
        <taxon>Pseudomonadota</taxon>
        <taxon>Gammaproteobacteria</taxon>
        <taxon>Oceanospirillales</taxon>
        <taxon>Halomonadaceae</taxon>
        <taxon>Vreelandella</taxon>
    </lineage>
</organism>
<protein>
    <submittedName>
        <fullName evidence="2">Uncharacterized protein</fullName>
    </submittedName>
</protein>
<dbReference type="EMBL" id="QDKN01000004">
    <property type="protein sequence ID" value="NPT31244.1"/>
    <property type="molecule type" value="Genomic_DNA"/>
</dbReference>
<evidence type="ECO:0000313" key="2">
    <source>
        <dbReference type="EMBL" id="NPT31244.1"/>
    </source>
</evidence>
<feature type="region of interest" description="Disordered" evidence="1">
    <location>
        <begin position="139"/>
        <end position="160"/>
    </location>
</feature>
<dbReference type="Proteomes" id="UP001318401">
    <property type="component" value="Unassembled WGS sequence"/>
</dbReference>